<dbReference type="STRING" id="1324314.BVG16_23825"/>
<dbReference type="GO" id="GO:0003677">
    <property type="term" value="F:DNA binding"/>
    <property type="evidence" value="ECO:0007669"/>
    <property type="project" value="InterPro"/>
</dbReference>
<protein>
    <recommendedName>
        <fullName evidence="1">HTH rpiR-type domain-containing protein</fullName>
    </recommendedName>
</protein>
<evidence type="ECO:0000259" key="1">
    <source>
        <dbReference type="PROSITE" id="PS51071"/>
    </source>
</evidence>
<dbReference type="SUPFAM" id="SSF53697">
    <property type="entry name" value="SIS domain"/>
    <property type="match status" value="1"/>
</dbReference>
<dbReference type="PANTHER" id="PTHR30514">
    <property type="entry name" value="GLUCOKINASE"/>
    <property type="match status" value="1"/>
</dbReference>
<sequence length="249" mass="29300">MLNIDLNNLNNLEQKIHHTIMQSSKDIKHLPITKAAELCGCTISKVSKFVQKLGFNNYKQYMNYVYGQDTPIDPRSGELERIRDILDRFDFSLLDKMIDLINSHEKIILFGYGPSYYCMQYFEYKLRYITNKLVFAVQEEQSAEAIMDENSLLIAFSVTGEFKSFSRIFAFAKNKNCEAVLVLEEYNTALLNEYNNIFFLTKSFQPLDLLPHEKSRTVFFIFIEEILQRFIIVNRQKNRDLSQTEEKDN</sequence>
<organism evidence="2 3">
    <name type="scientific">Paenibacillus selenitireducens</name>
    <dbReference type="NCBI Taxonomy" id="1324314"/>
    <lineage>
        <taxon>Bacteria</taxon>
        <taxon>Bacillati</taxon>
        <taxon>Bacillota</taxon>
        <taxon>Bacilli</taxon>
        <taxon>Bacillales</taxon>
        <taxon>Paenibacillaceae</taxon>
        <taxon>Paenibacillus</taxon>
    </lineage>
</organism>
<evidence type="ECO:0000313" key="2">
    <source>
        <dbReference type="EMBL" id="OPA74812.1"/>
    </source>
</evidence>
<proteinExistence type="predicted"/>
<dbReference type="OrthoDB" id="63027at2"/>
<dbReference type="InterPro" id="IPR046348">
    <property type="entry name" value="SIS_dom_sf"/>
</dbReference>
<dbReference type="InterPro" id="IPR047640">
    <property type="entry name" value="RpiR-like"/>
</dbReference>
<dbReference type="InterPro" id="IPR001347">
    <property type="entry name" value="SIS_dom"/>
</dbReference>
<keyword evidence="3" id="KW-1185">Reference proteome</keyword>
<accession>A0A1T2X4Q2</accession>
<dbReference type="InterPro" id="IPR000281">
    <property type="entry name" value="HTH_RpiR"/>
</dbReference>
<dbReference type="AlphaFoldDB" id="A0A1T2X4Q2"/>
<dbReference type="SUPFAM" id="SSF46689">
    <property type="entry name" value="Homeodomain-like"/>
    <property type="match status" value="1"/>
</dbReference>
<dbReference type="Gene3D" id="3.40.50.10490">
    <property type="entry name" value="Glucose-6-phosphate isomerase like protein, domain 1"/>
    <property type="match status" value="1"/>
</dbReference>
<dbReference type="InterPro" id="IPR009057">
    <property type="entry name" value="Homeodomain-like_sf"/>
</dbReference>
<dbReference type="Pfam" id="PF01380">
    <property type="entry name" value="SIS"/>
    <property type="match status" value="1"/>
</dbReference>
<dbReference type="Proteomes" id="UP000190188">
    <property type="component" value="Unassembled WGS sequence"/>
</dbReference>
<dbReference type="InterPro" id="IPR036388">
    <property type="entry name" value="WH-like_DNA-bd_sf"/>
</dbReference>
<name>A0A1T2X4Q2_9BACL</name>
<dbReference type="PANTHER" id="PTHR30514:SF1">
    <property type="entry name" value="HTH-TYPE TRANSCRIPTIONAL REGULATOR HEXR-RELATED"/>
    <property type="match status" value="1"/>
</dbReference>
<dbReference type="PROSITE" id="PS51071">
    <property type="entry name" value="HTH_RPIR"/>
    <property type="match status" value="1"/>
</dbReference>
<comment type="caution">
    <text evidence="2">The sequence shown here is derived from an EMBL/GenBank/DDBJ whole genome shotgun (WGS) entry which is preliminary data.</text>
</comment>
<dbReference type="GO" id="GO:0097367">
    <property type="term" value="F:carbohydrate derivative binding"/>
    <property type="evidence" value="ECO:0007669"/>
    <property type="project" value="InterPro"/>
</dbReference>
<reference evidence="2 3" key="1">
    <citation type="submission" date="2017-01" db="EMBL/GenBank/DDBJ databases">
        <title>Genome analysis of Paenibacillus selenitrireducens ES3-24.</title>
        <authorList>
            <person name="Xu D."/>
            <person name="Yao R."/>
            <person name="Zheng S."/>
        </authorList>
    </citation>
    <scope>NUCLEOTIDE SEQUENCE [LARGE SCALE GENOMIC DNA]</scope>
    <source>
        <strain evidence="2 3">ES3-24</strain>
    </source>
</reference>
<gene>
    <name evidence="2" type="ORF">BVG16_23825</name>
</gene>
<feature type="domain" description="HTH rpiR-type" evidence="1">
    <location>
        <begin position="1"/>
        <end position="72"/>
    </location>
</feature>
<dbReference type="EMBL" id="MSZX01000010">
    <property type="protein sequence ID" value="OPA74812.1"/>
    <property type="molecule type" value="Genomic_DNA"/>
</dbReference>
<evidence type="ECO:0000313" key="3">
    <source>
        <dbReference type="Proteomes" id="UP000190188"/>
    </source>
</evidence>
<dbReference type="GO" id="GO:0003700">
    <property type="term" value="F:DNA-binding transcription factor activity"/>
    <property type="evidence" value="ECO:0007669"/>
    <property type="project" value="InterPro"/>
</dbReference>
<dbReference type="GO" id="GO:1901135">
    <property type="term" value="P:carbohydrate derivative metabolic process"/>
    <property type="evidence" value="ECO:0007669"/>
    <property type="project" value="InterPro"/>
</dbReference>
<dbReference type="Gene3D" id="1.10.10.10">
    <property type="entry name" value="Winged helix-like DNA-binding domain superfamily/Winged helix DNA-binding domain"/>
    <property type="match status" value="1"/>
</dbReference>